<dbReference type="EMBL" id="PGLQ01000012">
    <property type="protein sequence ID" value="PJM78272.1"/>
    <property type="molecule type" value="Genomic_DNA"/>
</dbReference>
<dbReference type="PANTHER" id="PTHR30146:SF109">
    <property type="entry name" value="HTH-TYPE TRANSCRIPTIONAL REGULATOR GALS"/>
    <property type="match status" value="1"/>
</dbReference>
<keyword evidence="3" id="KW-0804">Transcription</keyword>
<dbReference type="Pfam" id="PF13377">
    <property type="entry name" value="Peripla_BP_3"/>
    <property type="match status" value="1"/>
</dbReference>
<dbReference type="Gene3D" id="3.40.50.2300">
    <property type="match status" value="2"/>
</dbReference>
<dbReference type="SUPFAM" id="SSF53822">
    <property type="entry name" value="Periplasmic binding protein-like I"/>
    <property type="match status" value="1"/>
</dbReference>
<feature type="domain" description="HTH lacI-type" evidence="4">
    <location>
        <begin position="7"/>
        <end position="61"/>
    </location>
</feature>
<gene>
    <name evidence="5" type="ORF">CUU80_10335</name>
</gene>
<keyword evidence="2" id="KW-0238">DNA-binding</keyword>
<evidence type="ECO:0000259" key="4">
    <source>
        <dbReference type="PROSITE" id="PS50932"/>
    </source>
</evidence>
<dbReference type="CDD" id="cd06267">
    <property type="entry name" value="PBP1_LacI_sugar_binding-like"/>
    <property type="match status" value="1"/>
</dbReference>
<evidence type="ECO:0000256" key="2">
    <source>
        <dbReference type="ARBA" id="ARBA00023125"/>
    </source>
</evidence>
<keyword evidence="1" id="KW-0805">Transcription regulation</keyword>
<dbReference type="PROSITE" id="PS00356">
    <property type="entry name" value="HTH_LACI_1"/>
    <property type="match status" value="1"/>
</dbReference>
<sequence length="348" mass="37757">MSTSKRVTITDVARQAGVSIKTVSNVINNSGSMRPETRERVRKTITSMGYSVNYSARSLKTGVSKLIGLATFDFTQSFTALFAQSLIEVARERDYGVVINTYDLDGTGLPEAVDRIPSLGADGWIFLSGKPLANEGAILQQQYPIVFVGDFDAYGKADSVRVPSREAMDALVSKLLAKGFRRIGLIGAPEGVDANNVMQASEGAGPLRLRGFVEAFSRLGIPVDWNLVIPESRWLSSDGERAIRDLLGRVACPEIIICLNDALAFGAVHELQRMGLQIPQDVQVIGFDNVQECQFSTPTLSTVDLHMEAFASAAVDMLIGRINGDAGPFQTVTTDFTFVERASTRALR</sequence>
<dbReference type="Pfam" id="PF00356">
    <property type="entry name" value="LacI"/>
    <property type="match status" value="1"/>
</dbReference>
<dbReference type="Proteomes" id="UP000228755">
    <property type="component" value="Unassembled WGS sequence"/>
</dbReference>
<dbReference type="InterPro" id="IPR028082">
    <property type="entry name" value="Peripla_BP_I"/>
</dbReference>
<evidence type="ECO:0000256" key="3">
    <source>
        <dbReference type="ARBA" id="ARBA00023163"/>
    </source>
</evidence>
<evidence type="ECO:0000313" key="5">
    <source>
        <dbReference type="EMBL" id="PJM78272.1"/>
    </source>
</evidence>
<accession>A0A2M9HN77</accession>
<dbReference type="InterPro" id="IPR000843">
    <property type="entry name" value="HTH_LacI"/>
</dbReference>
<protein>
    <submittedName>
        <fullName evidence="5">LacI family transcriptional regulator</fullName>
    </submittedName>
</protein>
<dbReference type="InterPro" id="IPR010982">
    <property type="entry name" value="Lambda_DNA-bd_dom_sf"/>
</dbReference>
<name>A0A2M9HN77_9BIFI</name>
<dbReference type="CDD" id="cd01392">
    <property type="entry name" value="HTH_LacI"/>
    <property type="match status" value="1"/>
</dbReference>
<dbReference type="RefSeq" id="WP_100497252.1">
    <property type="nucleotide sequence ID" value="NZ_PGLQ01000012.1"/>
</dbReference>
<dbReference type="PRINTS" id="PR00036">
    <property type="entry name" value="HTHLACI"/>
</dbReference>
<dbReference type="InterPro" id="IPR046335">
    <property type="entry name" value="LacI/GalR-like_sensor"/>
</dbReference>
<dbReference type="AlphaFoldDB" id="A0A2M9HN77"/>
<dbReference type="PANTHER" id="PTHR30146">
    <property type="entry name" value="LACI-RELATED TRANSCRIPTIONAL REPRESSOR"/>
    <property type="match status" value="1"/>
</dbReference>
<comment type="caution">
    <text evidence="5">The sequence shown here is derived from an EMBL/GenBank/DDBJ whole genome shotgun (WGS) entry which is preliminary data.</text>
</comment>
<evidence type="ECO:0000313" key="6">
    <source>
        <dbReference type="Proteomes" id="UP000228755"/>
    </source>
</evidence>
<dbReference type="SUPFAM" id="SSF47413">
    <property type="entry name" value="lambda repressor-like DNA-binding domains"/>
    <property type="match status" value="1"/>
</dbReference>
<dbReference type="SMART" id="SM00354">
    <property type="entry name" value="HTH_LACI"/>
    <property type="match status" value="1"/>
</dbReference>
<dbReference type="GO" id="GO:0000976">
    <property type="term" value="F:transcription cis-regulatory region binding"/>
    <property type="evidence" value="ECO:0007669"/>
    <property type="project" value="TreeGrafter"/>
</dbReference>
<organism evidence="5 6">
    <name type="scientific">Bifidobacterium scaligerum</name>
    <dbReference type="NCBI Taxonomy" id="2052656"/>
    <lineage>
        <taxon>Bacteria</taxon>
        <taxon>Bacillati</taxon>
        <taxon>Actinomycetota</taxon>
        <taxon>Actinomycetes</taxon>
        <taxon>Bifidobacteriales</taxon>
        <taxon>Bifidobacteriaceae</taxon>
        <taxon>Bifidobacterium</taxon>
    </lineage>
</organism>
<dbReference type="PROSITE" id="PS50932">
    <property type="entry name" value="HTH_LACI_2"/>
    <property type="match status" value="1"/>
</dbReference>
<dbReference type="OrthoDB" id="2854648at2"/>
<dbReference type="Gene3D" id="1.10.260.40">
    <property type="entry name" value="lambda repressor-like DNA-binding domains"/>
    <property type="match status" value="1"/>
</dbReference>
<keyword evidence="6" id="KW-1185">Reference proteome</keyword>
<evidence type="ECO:0000256" key="1">
    <source>
        <dbReference type="ARBA" id="ARBA00023015"/>
    </source>
</evidence>
<proteinExistence type="predicted"/>
<reference evidence="5 6" key="1">
    <citation type="submission" date="2017-11" db="EMBL/GenBank/DDBJ databases">
        <title>Draft genome sequences of strains TRE 1, TRE D, TRE H and TRI 7, isolated from tamarins, belonging to four potential novel Bifidobacterium species.</title>
        <authorList>
            <person name="Mattarelli P."/>
            <person name="Modesto M."/>
            <person name="Bonetti A."/>
            <person name="Puglisi E."/>
            <person name="Morelli L."/>
        </authorList>
    </citation>
    <scope>NUCLEOTIDE SEQUENCE [LARGE SCALE GENOMIC DNA]</scope>
    <source>
        <strain evidence="6">TRED</strain>
    </source>
</reference>
<dbReference type="GO" id="GO:0003700">
    <property type="term" value="F:DNA-binding transcription factor activity"/>
    <property type="evidence" value="ECO:0007669"/>
    <property type="project" value="TreeGrafter"/>
</dbReference>